<evidence type="ECO:0000313" key="1">
    <source>
        <dbReference type="EMBL" id="KAI5668828.1"/>
    </source>
</evidence>
<organism evidence="1 2">
    <name type="scientific">Catharanthus roseus</name>
    <name type="common">Madagascar periwinkle</name>
    <name type="synonym">Vinca rosea</name>
    <dbReference type="NCBI Taxonomy" id="4058"/>
    <lineage>
        <taxon>Eukaryota</taxon>
        <taxon>Viridiplantae</taxon>
        <taxon>Streptophyta</taxon>
        <taxon>Embryophyta</taxon>
        <taxon>Tracheophyta</taxon>
        <taxon>Spermatophyta</taxon>
        <taxon>Magnoliopsida</taxon>
        <taxon>eudicotyledons</taxon>
        <taxon>Gunneridae</taxon>
        <taxon>Pentapetalae</taxon>
        <taxon>asterids</taxon>
        <taxon>lamiids</taxon>
        <taxon>Gentianales</taxon>
        <taxon>Apocynaceae</taxon>
        <taxon>Rauvolfioideae</taxon>
        <taxon>Vinceae</taxon>
        <taxon>Catharanthinae</taxon>
        <taxon>Catharanthus</taxon>
    </lineage>
</organism>
<evidence type="ECO:0000313" key="2">
    <source>
        <dbReference type="Proteomes" id="UP001060085"/>
    </source>
</evidence>
<reference evidence="2" key="1">
    <citation type="journal article" date="2023" name="Nat. Plants">
        <title>Single-cell RNA sequencing provides a high-resolution roadmap for understanding the multicellular compartmentation of specialized metabolism.</title>
        <authorList>
            <person name="Sun S."/>
            <person name="Shen X."/>
            <person name="Li Y."/>
            <person name="Li Y."/>
            <person name="Wang S."/>
            <person name="Li R."/>
            <person name="Zhang H."/>
            <person name="Shen G."/>
            <person name="Guo B."/>
            <person name="Wei J."/>
            <person name="Xu J."/>
            <person name="St-Pierre B."/>
            <person name="Chen S."/>
            <person name="Sun C."/>
        </authorList>
    </citation>
    <scope>NUCLEOTIDE SEQUENCE [LARGE SCALE GENOMIC DNA]</scope>
</reference>
<proteinExistence type="predicted"/>
<keyword evidence="2" id="KW-1185">Reference proteome</keyword>
<protein>
    <submittedName>
        <fullName evidence="1">Uncharacterized protein</fullName>
    </submittedName>
</protein>
<gene>
    <name evidence="1" type="ORF">M9H77_18681</name>
</gene>
<name>A0ACC0B8F5_CATRO</name>
<accession>A0ACC0B8F5</accession>
<dbReference type="EMBL" id="CM044704">
    <property type="protein sequence ID" value="KAI5668828.1"/>
    <property type="molecule type" value="Genomic_DNA"/>
</dbReference>
<comment type="caution">
    <text evidence="1">The sequence shown here is derived from an EMBL/GenBank/DDBJ whole genome shotgun (WGS) entry which is preliminary data.</text>
</comment>
<sequence>MNRSLKVFKVHPWDLVKTTFGNGVFELNLKNLVEKYLIYSIASIDLLFKDKTLNESIFQNTKSCVKIESQCNALPYNDIGVRLFCNRALVWCLAGIDYENLVSMASFWGFGLCTWSPTIALHVFCKIWGIEAALMCLDWLGLPSCARNPHVGSSISFVKIIKENVFLQHCMNYFCETTSGRVGGITCGIRASREGTFIDEPSRTTSSSSSSLYSLREIVPEREPIPVIDLFDDESVEGPKMAPVAPGIGLGTSIEEDPSEPTSDSQMTPELERVAPAATIWVPL</sequence>
<dbReference type="Proteomes" id="UP001060085">
    <property type="component" value="Linkage Group LG04"/>
</dbReference>